<evidence type="ECO:0000256" key="10">
    <source>
        <dbReference type="ARBA" id="ARBA00079637"/>
    </source>
</evidence>
<dbReference type="EMBL" id="LWDL01000018">
    <property type="protein sequence ID" value="OQW51617.1"/>
    <property type="molecule type" value="Genomic_DNA"/>
</dbReference>
<keyword evidence="3 12" id="KW-0808">Transferase</keyword>
<dbReference type="GO" id="GO:0046872">
    <property type="term" value="F:metal ion binding"/>
    <property type="evidence" value="ECO:0007669"/>
    <property type="project" value="UniProtKB-KW"/>
</dbReference>
<dbReference type="Gene3D" id="1.10.600.10">
    <property type="entry name" value="Farnesyl Diphosphate Synthase"/>
    <property type="match status" value="1"/>
</dbReference>
<keyword evidence="5" id="KW-0460">Magnesium</keyword>
<comment type="caution">
    <text evidence="13">The sequence shown here is derived from an EMBL/GenBank/DDBJ whole genome shotgun (WGS) entry which is preliminary data.</text>
</comment>
<dbReference type="STRING" id="1827387.A4S15_10315"/>
<dbReference type="Pfam" id="PF00348">
    <property type="entry name" value="polyprenyl_synt"/>
    <property type="match status" value="1"/>
</dbReference>
<accession>A0A1W9HWB6</accession>
<dbReference type="GO" id="GO:0106350">
    <property type="term" value="F:all-trans-octaprenyl-diphosphate synthase activity"/>
    <property type="evidence" value="ECO:0007669"/>
    <property type="project" value="UniProtKB-EC"/>
</dbReference>
<evidence type="ECO:0000256" key="4">
    <source>
        <dbReference type="ARBA" id="ARBA00022723"/>
    </source>
</evidence>
<comment type="cofactor">
    <cofactor evidence="1">
        <name>Mg(2+)</name>
        <dbReference type="ChEBI" id="CHEBI:18420"/>
    </cofactor>
</comment>
<dbReference type="CDD" id="cd00685">
    <property type="entry name" value="Trans_IPPS_HT"/>
    <property type="match status" value="1"/>
</dbReference>
<dbReference type="SFLD" id="SFLDS00005">
    <property type="entry name" value="Isoprenoid_Synthase_Type_I"/>
    <property type="match status" value="1"/>
</dbReference>
<dbReference type="PANTHER" id="PTHR12001">
    <property type="entry name" value="GERANYLGERANYL PYROPHOSPHATE SYNTHASE"/>
    <property type="match status" value="1"/>
</dbReference>
<dbReference type="InterPro" id="IPR000092">
    <property type="entry name" value="Polyprenyl_synt"/>
</dbReference>
<reference evidence="13 14" key="1">
    <citation type="journal article" date="2017" name="Water Res.">
        <title>Comammox in drinking water systems.</title>
        <authorList>
            <person name="Wang Y."/>
            <person name="Ma L."/>
            <person name="Mao Y."/>
            <person name="Jiang X."/>
            <person name="Xia Y."/>
            <person name="Yu K."/>
            <person name="Li B."/>
            <person name="Zhang T."/>
        </authorList>
    </citation>
    <scope>NUCLEOTIDE SEQUENCE [LARGE SCALE GENOMIC DNA]</scope>
    <source>
        <strain evidence="13">SG_bin8</strain>
    </source>
</reference>
<dbReference type="InterPro" id="IPR008949">
    <property type="entry name" value="Isoprenoid_synthase_dom_sf"/>
</dbReference>
<evidence type="ECO:0000256" key="6">
    <source>
        <dbReference type="ARBA" id="ARBA00051506"/>
    </source>
</evidence>
<dbReference type="EC" id="2.5.1.90" evidence="8"/>
<evidence type="ECO:0000256" key="11">
    <source>
        <dbReference type="ARBA" id="ARBA00083124"/>
    </source>
</evidence>
<dbReference type="PANTHER" id="PTHR12001:SF69">
    <property type="entry name" value="ALL TRANS-POLYPRENYL-DIPHOSPHATE SYNTHASE PDSS1"/>
    <property type="match status" value="1"/>
</dbReference>
<evidence type="ECO:0000256" key="1">
    <source>
        <dbReference type="ARBA" id="ARBA00001946"/>
    </source>
</evidence>
<evidence type="ECO:0000256" key="12">
    <source>
        <dbReference type="RuleBase" id="RU004466"/>
    </source>
</evidence>
<comment type="function">
    <text evidence="7">Supplies octaprenyl diphosphate, the precursor for the side chain of the isoprenoid quinones ubiquinone and menaquinone.</text>
</comment>
<evidence type="ECO:0000313" key="14">
    <source>
        <dbReference type="Proteomes" id="UP000192872"/>
    </source>
</evidence>
<evidence type="ECO:0000313" key="13">
    <source>
        <dbReference type="EMBL" id="OQW51617.1"/>
    </source>
</evidence>
<name>A0A1W9HWB6_9HYPH</name>
<organism evidence="13 14">
    <name type="scientific">Candidatus Raskinella chloraquaticus</name>
    <dbReference type="NCBI Taxonomy" id="1951219"/>
    <lineage>
        <taxon>Bacteria</taxon>
        <taxon>Pseudomonadati</taxon>
        <taxon>Pseudomonadota</taxon>
        <taxon>Alphaproteobacteria</taxon>
        <taxon>Hyphomicrobiales</taxon>
        <taxon>Phreatobacteraceae</taxon>
        <taxon>Candidatus Raskinella</taxon>
    </lineage>
</organism>
<dbReference type="Proteomes" id="UP000192872">
    <property type="component" value="Unassembled WGS sequence"/>
</dbReference>
<dbReference type="SUPFAM" id="SSF48576">
    <property type="entry name" value="Terpenoid synthases"/>
    <property type="match status" value="1"/>
</dbReference>
<evidence type="ECO:0000256" key="5">
    <source>
        <dbReference type="ARBA" id="ARBA00022842"/>
    </source>
</evidence>
<keyword evidence="4" id="KW-0479">Metal-binding</keyword>
<evidence type="ECO:0000256" key="7">
    <source>
        <dbReference type="ARBA" id="ARBA00055029"/>
    </source>
</evidence>
<dbReference type="FunFam" id="1.10.600.10:FF:000002">
    <property type="entry name" value="Octaprenyl diphosphate synthase"/>
    <property type="match status" value="1"/>
</dbReference>
<dbReference type="AlphaFoldDB" id="A0A1W9HWB6"/>
<evidence type="ECO:0000256" key="2">
    <source>
        <dbReference type="ARBA" id="ARBA00006706"/>
    </source>
</evidence>
<protein>
    <recommendedName>
        <fullName evidence="9">Octaprenyl diphosphate synthase</fullName>
        <ecNumber evidence="8">2.5.1.90</ecNumber>
    </recommendedName>
    <alternativeName>
        <fullName evidence="11">All-trans-octaprenyl-diphosphate synthase</fullName>
    </alternativeName>
    <alternativeName>
        <fullName evidence="10">Octaprenyl pyrophosphate synthase</fullName>
    </alternativeName>
</protein>
<dbReference type="GO" id="GO:0008299">
    <property type="term" value="P:isoprenoid biosynthetic process"/>
    <property type="evidence" value="ECO:0007669"/>
    <property type="project" value="InterPro"/>
</dbReference>
<evidence type="ECO:0000256" key="8">
    <source>
        <dbReference type="ARBA" id="ARBA00066511"/>
    </source>
</evidence>
<gene>
    <name evidence="13" type="ORF">A4S15_10315</name>
</gene>
<comment type="similarity">
    <text evidence="2 12">Belongs to the FPP/GGPP synthase family.</text>
</comment>
<dbReference type="PROSITE" id="PS00723">
    <property type="entry name" value="POLYPRENYL_SYNTHASE_1"/>
    <property type="match status" value="1"/>
</dbReference>
<sequence>MNLALPLEKQSLTGMDRLVALVGADMARVNAMILSRTGSDVAMIPEVAKHLINSGGKRLRPMLTLVAAQMFGYRGEGHIKLAAAVEFMHTATLLHDDVVDESDLRRGKATARKVWGNQASVLVGDFLLGQAFKMMVEVGSLDALDILSSAATVIAEGEVLQLAAAKSMTTTEDKYLTVIGAKTAALFSAAAEVGPTIAGLPHMRAPLAQFGTDLGLAFQLVDDALDYSGHEAMLGKRIGDDFREGKVTLPVILAFARGTPGERAFWQRAIEGGEAGEGDLEIAADLIRRYQAIEETIARARSYASSARAALASCPVGEHRLALEEVIDFTVERAF</sequence>
<proteinExistence type="inferred from homology"/>
<evidence type="ECO:0000256" key="9">
    <source>
        <dbReference type="ARBA" id="ARBA00072473"/>
    </source>
</evidence>
<evidence type="ECO:0000256" key="3">
    <source>
        <dbReference type="ARBA" id="ARBA00022679"/>
    </source>
</evidence>
<dbReference type="InterPro" id="IPR033749">
    <property type="entry name" value="Polyprenyl_synt_CS"/>
</dbReference>
<comment type="catalytic activity">
    <reaction evidence="6">
        <text>5 isopentenyl diphosphate + (2E,6E)-farnesyl diphosphate = all-trans-octaprenyl diphosphate + 5 diphosphate</text>
        <dbReference type="Rhea" id="RHEA:27798"/>
        <dbReference type="ChEBI" id="CHEBI:33019"/>
        <dbReference type="ChEBI" id="CHEBI:57711"/>
        <dbReference type="ChEBI" id="CHEBI:128769"/>
        <dbReference type="ChEBI" id="CHEBI:175763"/>
        <dbReference type="EC" id="2.5.1.90"/>
    </reaction>
</comment>